<dbReference type="InterPro" id="IPR017259">
    <property type="entry name" value="UCP037672"/>
</dbReference>
<evidence type="ECO:0000313" key="3">
    <source>
        <dbReference type="EMBL" id="WGF39685.1"/>
    </source>
</evidence>
<evidence type="ECO:0000313" key="2">
    <source>
        <dbReference type="EMBL" id="SPU38418.1"/>
    </source>
</evidence>
<proteinExistence type="predicted"/>
<accession>A0A2X0ZZS9</accession>
<keyword evidence="5" id="KW-1185">Reference proteome</keyword>
<protein>
    <submittedName>
        <fullName evidence="3">DUF3784 domain-containing protein</fullName>
    </submittedName>
    <submittedName>
        <fullName evidence="2">Domain of uncharacterized function (DUF3784)</fullName>
    </submittedName>
</protein>
<organism evidence="2 4">
    <name type="scientific">Lysinibacillus capsici</name>
    <dbReference type="NCBI Taxonomy" id="2115968"/>
    <lineage>
        <taxon>Bacteria</taxon>
        <taxon>Bacillati</taxon>
        <taxon>Bacillota</taxon>
        <taxon>Bacilli</taxon>
        <taxon>Bacillales</taxon>
        <taxon>Bacillaceae</taxon>
        <taxon>Lysinibacillus</taxon>
    </lineage>
</organism>
<dbReference type="GeneID" id="74905888"/>
<keyword evidence="1" id="KW-0812">Transmembrane</keyword>
<feature type="transmembrane region" description="Helical" evidence="1">
    <location>
        <begin position="48"/>
        <end position="68"/>
    </location>
</feature>
<keyword evidence="1" id="KW-1133">Transmembrane helix</keyword>
<name>A0A2X0ZZS9_9BACI</name>
<dbReference type="Proteomes" id="UP001244564">
    <property type="component" value="Chromosome"/>
</dbReference>
<dbReference type="EMBL" id="CP122283">
    <property type="protein sequence ID" value="WGF39685.1"/>
    <property type="molecule type" value="Genomic_DNA"/>
</dbReference>
<dbReference type="Proteomes" id="UP000251431">
    <property type="component" value="Unassembled WGS sequence"/>
</dbReference>
<dbReference type="EMBL" id="UAQE01000004">
    <property type="protein sequence ID" value="SPU38418.1"/>
    <property type="molecule type" value="Genomic_DNA"/>
</dbReference>
<gene>
    <name evidence="2" type="ORF">NCTC7582_04378</name>
    <name evidence="3" type="ORF">QBO96_05320</name>
</gene>
<reference evidence="3 5" key="2">
    <citation type="submission" date="2023-04" db="EMBL/GenBank/DDBJ databases">
        <title>Genomic of Lysinibacillus capsici TSBLM.</title>
        <authorList>
            <person name="Hu X.S."/>
            <person name="Yu C.H."/>
        </authorList>
    </citation>
    <scope>NUCLEOTIDE SEQUENCE [LARGE SCALE GENOMIC DNA]</scope>
    <source>
        <strain evidence="3 5">TSBLM</strain>
    </source>
</reference>
<dbReference type="Pfam" id="PF12650">
    <property type="entry name" value="DUF3784"/>
    <property type="match status" value="1"/>
</dbReference>
<sequence>MGVLVYLIIMLPFLIFAIVLSQGKGAFLLEGFHTMAQEDKEQYDEKALARFMGKMMYGYCFCVLLWILNEFFHTQWLFHVGLVLFVALTIFLLIYANTGNRFKK</sequence>
<dbReference type="RefSeq" id="WP_054549218.1">
    <property type="nucleotide sequence ID" value="NZ_CP084108.1"/>
</dbReference>
<evidence type="ECO:0000313" key="4">
    <source>
        <dbReference type="Proteomes" id="UP000251431"/>
    </source>
</evidence>
<keyword evidence="1" id="KW-0472">Membrane</keyword>
<dbReference type="AlphaFoldDB" id="A0A2X0ZZS9"/>
<feature type="transmembrane region" description="Helical" evidence="1">
    <location>
        <begin position="74"/>
        <end position="96"/>
    </location>
</feature>
<feature type="transmembrane region" description="Helical" evidence="1">
    <location>
        <begin position="6"/>
        <end position="27"/>
    </location>
</feature>
<evidence type="ECO:0000256" key="1">
    <source>
        <dbReference type="SAM" id="Phobius"/>
    </source>
</evidence>
<reference evidence="2 4" key="1">
    <citation type="submission" date="2018-06" db="EMBL/GenBank/DDBJ databases">
        <authorList>
            <consortium name="Pathogen Informatics"/>
            <person name="Doyle S."/>
        </authorList>
    </citation>
    <scope>NUCLEOTIDE SEQUENCE [LARGE SCALE GENOMIC DNA]</scope>
    <source>
        <strain evidence="2 4">NCTC7582</strain>
    </source>
</reference>
<evidence type="ECO:0000313" key="5">
    <source>
        <dbReference type="Proteomes" id="UP001244564"/>
    </source>
</evidence>